<name>A0A1V6NZY6_PENDC</name>
<dbReference type="SUPFAM" id="SSF48576">
    <property type="entry name" value="Terpenoid synthases"/>
    <property type="match status" value="1"/>
</dbReference>
<dbReference type="AlphaFoldDB" id="A0A1V6NZY6"/>
<dbReference type="Pfam" id="PF19086">
    <property type="entry name" value="Terpene_syn_C_2"/>
    <property type="match status" value="1"/>
</dbReference>
<comment type="caution">
    <text evidence="1">The sequence shown here is derived from an EMBL/GenBank/DDBJ whole genome shotgun (WGS) entry which is preliminary data.</text>
</comment>
<reference evidence="2" key="1">
    <citation type="journal article" date="2017" name="Nat. Microbiol.">
        <title>Global analysis of biosynthetic gene clusters reveals vast potential of secondary metabolite production in Penicillium species.</title>
        <authorList>
            <person name="Nielsen J.C."/>
            <person name="Grijseels S."/>
            <person name="Prigent S."/>
            <person name="Ji B."/>
            <person name="Dainat J."/>
            <person name="Nielsen K.F."/>
            <person name="Frisvad J.C."/>
            <person name="Workman M."/>
            <person name="Nielsen J."/>
        </authorList>
    </citation>
    <scope>NUCLEOTIDE SEQUENCE [LARGE SCALE GENOMIC DNA]</scope>
    <source>
        <strain evidence="2">IBT 11843</strain>
    </source>
</reference>
<organism evidence="1 2">
    <name type="scientific">Penicillium decumbens</name>
    <dbReference type="NCBI Taxonomy" id="69771"/>
    <lineage>
        <taxon>Eukaryota</taxon>
        <taxon>Fungi</taxon>
        <taxon>Dikarya</taxon>
        <taxon>Ascomycota</taxon>
        <taxon>Pezizomycotina</taxon>
        <taxon>Eurotiomycetes</taxon>
        <taxon>Eurotiomycetidae</taxon>
        <taxon>Eurotiales</taxon>
        <taxon>Aspergillaceae</taxon>
        <taxon>Penicillium</taxon>
    </lineage>
</organism>
<dbReference type="InterPro" id="IPR008949">
    <property type="entry name" value="Isoprenoid_synthase_dom_sf"/>
</dbReference>
<keyword evidence="2" id="KW-1185">Reference proteome</keyword>
<dbReference type="OMA" id="DYMAYRA"/>
<protein>
    <recommendedName>
        <fullName evidence="3">Isoprenoid synthase domain-containing protein</fullName>
    </recommendedName>
</protein>
<sequence length="234" mass="26733">MSKFTQVQREFIARMGPRLNNIDPPTTKMQLLIDQTVEEILEVDRASSNNAGQGMLDLTLRFFYRPPPPTQFKDMEDFLLCRHEDAAIPHVLGCTKFSINSSVDLESPRLARYVRLVKDHISVANDLASWEKEKKAFDAGKVLYMINAVHVVKNLFRLASDGAAVAMTQAFQLQIEVEIDAEIERLVAENKLNAEEWRFIDASIYTMSGNVFVSTVMSRRIQFNMDNIIPRFCL</sequence>
<dbReference type="Proteomes" id="UP000191522">
    <property type="component" value="Unassembled WGS sequence"/>
</dbReference>
<evidence type="ECO:0008006" key="3">
    <source>
        <dbReference type="Google" id="ProtNLM"/>
    </source>
</evidence>
<gene>
    <name evidence="1" type="ORF">PENDEC_c026G06120</name>
</gene>
<proteinExistence type="predicted"/>
<evidence type="ECO:0000313" key="1">
    <source>
        <dbReference type="EMBL" id="OQD70122.1"/>
    </source>
</evidence>
<dbReference type="EMBL" id="MDYL01000026">
    <property type="protein sequence ID" value="OQD70122.1"/>
    <property type="molecule type" value="Genomic_DNA"/>
</dbReference>
<dbReference type="OrthoDB" id="3004402at2759"/>
<evidence type="ECO:0000313" key="2">
    <source>
        <dbReference type="Proteomes" id="UP000191522"/>
    </source>
</evidence>
<accession>A0A1V6NZY6</accession>
<dbReference type="Gene3D" id="1.10.600.10">
    <property type="entry name" value="Farnesyl Diphosphate Synthase"/>
    <property type="match status" value="1"/>
</dbReference>